<accession>A0ABW5A9H5</accession>
<dbReference type="PANTHER" id="PTHR36180">
    <property type="entry name" value="DNA-BINDING PROTEIN-RELATED-RELATED"/>
    <property type="match status" value="1"/>
</dbReference>
<dbReference type="SMART" id="SM01040">
    <property type="entry name" value="Bro-N"/>
    <property type="match status" value="1"/>
</dbReference>
<sequence length="125" mass="13572">MVQIDGAPWFVAADVGKALGLSQPAQSKAVRNMKIGNVSNYRVPGTMGRPNKIITEAGTYELVFQSRKPDAMAFRDWVTGTVLPSIRKDGGYIKGEEKVAIGEMSEDELVLKAMDGVSEYSVADF</sequence>
<dbReference type="PROSITE" id="PS51750">
    <property type="entry name" value="BRO_N"/>
    <property type="match status" value="1"/>
</dbReference>
<evidence type="ECO:0000313" key="3">
    <source>
        <dbReference type="Proteomes" id="UP001597413"/>
    </source>
</evidence>
<dbReference type="Proteomes" id="UP001597413">
    <property type="component" value="Unassembled WGS sequence"/>
</dbReference>
<feature type="domain" description="Bro-N" evidence="1">
    <location>
        <begin position="1"/>
        <end position="90"/>
    </location>
</feature>
<name>A0ABW5A9H5_9RHOB</name>
<dbReference type="EMBL" id="JBHUIX010000005">
    <property type="protein sequence ID" value="MFD2173968.1"/>
    <property type="molecule type" value="Genomic_DNA"/>
</dbReference>
<protein>
    <submittedName>
        <fullName evidence="2">Bro-N domain-containing protein</fullName>
    </submittedName>
</protein>
<keyword evidence="3" id="KW-1185">Reference proteome</keyword>
<evidence type="ECO:0000313" key="2">
    <source>
        <dbReference type="EMBL" id="MFD2173968.1"/>
    </source>
</evidence>
<evidence type="ECO:0000259" key="1">
    <source>
        <dbReference type="PROSITE" id="PS51750"/>
    </source>
</evidence>
<dbReference type="Pfam" id="PF02498">
    <property type="entry name" value="Bro-N"/>
    <property type="match status" value="1"/>
</dbReference>
<gene>
    <name evidence="2" type="ORF">ACFSM0_07690</name>
</gene>
<reference evidence="3" key="1">
    <citation type="journal article" date="2019" name="Int. J. Syst. Evol. Microbiol.">
        <title>The Global Catalogue of Microorganisms (GCM) 10K type strain sequencing project: providing services to taxonomists for standard genome sequencing and annotation.</title>
        <authorList>
            <consortium name="The Broad Institute Genomics Platform"/>
            <consortium name="The Broad Institute Genome Sequencing Center for Infectious Disease"/>
            <person name="Wu L."/>
            <person name="Ma J."/>
        </authorList>
    </citation>
    <scope>NUCLEOTIDE SEQUENCE [LARGE SCALE GENOMIC DNA]</scope>
    <source>
        <strain evidence="3">CCUG 55131</strain>
    </source>
</reference>
<dbReference type="PANTHER" id="PTHR36180:SF2">
    <property type="entry name" value="BRO FAMILY PROTEIN"/>
    <property type="match status" value="1"/>
</dbReference>
<proteinExistence type="predicted"/>
<organism evidence="2 3">
    <name type="scientific">Rhodobacter lacus</name>
    <dbReference type="NCBI Taxonomy" id="1641972"/>
    <lineage>
        <taxon>Bacteria</taxon>
        <taxon>Pseudomonadati</taxon>
        <taxon>Pseudomonadota</taxon>
        <taxon>Alphaproteobacteria</taxon>
        <taxon>Rhodobacterales</taxon>
        <taxon>Rhodobacter group</taxon>
        <taxon>Rhodobacter</taxon>
    </lineage>
</organism>
<dbReference type="InterPro" id="IPR003497">
    <property type="entry name" value="BRO_N_domain"/>
</dbReference>
<comment type="caution">
    <text evidence="2">The sequence shown here is derived from an EMBL/GenBank/DDBJ whole genome shotgun (WGS) entry which is preliminary data.</text>
</comment>
<dbReference type="RefSeq" id="WP_377388915.1">
    <property type="nucleotide sequence ID" value="NZ_JBHUIX010000005.1"/>
</dbReference>